<gene>
    <name evidence="2" type="ORF">H0A61_03015</name>
</gene>
<accession>A0A8A0RQB3</accession>
<dbReference type="AlphaFoldDB" id="A0A8A0RQB3"/>
<name>A0A8A0RQB3_9FIRM</name>
<organism evidence="2 3">
    <name type="scientific">Koleobacter methoxysyntrophicus</name>
    <dbReference type="NCBI Taxonomy" id="2751313"/>
    <lineage>
        <taxon>Bacteria</taxon>
        <taxon>Bacillati</taxon>
        <taxon>Bacillota</taxon>
        <taxon>Clostridia</taxon>
        <taxon>Koleobacterales</taxon>
        <taxon>Koleobacteraceae</taxon>
        <taxon>Koleobacter</taxon>
    </lineage>
</organism>
<evidence type="ECO:0000256" key="1">
    <source>
        <dbReference type="SAM" id="Phobius"/>
    </source>
</evidence>
<keyword evidence="1" id="KW-0472">Membrane</keyword>
<dbReference type="Proteomes" id="UP000662904">
    <property type="component" value="Chromosome"/>
</dbReference>
<protein>
    <submittedName>
        <fullName evidence="2">Uncharacterized protein</fullName>
    </submittedName>
</protein>
<feature type="transmembrane region" description="Helical" evidence="1">
    <location>
        <begin position="21"/>
        <end position="43"/>
    </location>
</feature>
<reference evidence="2" key="1">
    <citation type="submission" date="2020-07" db="EMBL/GenBank/DDBJ databases">
        <title>Koleobacter methoxysyntrophicus gen. nov., sp. nov., a novel anaerobic bacterium isolated from deep subsurface oil field and proposal of Koleobacterales ord. nov. in the phylum Firmicutes.</title>
        <authorList>
            <person name="Sakamoto S."/>
            <person name="Tamaki H."/>
        </authorList>
    </citation>
    <scope>NUCLEOTIDE SEQUENCE</scope>
    <source>
        <strain evidence="2">NRmbB1</strain>
    </source>
</reference>
<keyword evidence="1" id="KW-1133">Transmembrane helix</keyword>
<dbReference type="EMBL" id="CP059066">
    <property type="protein sequence ID" value="QSQ10605.1"/>
    <property type="molecule type" value="Genomic_DNA"/>
</dbReference>
<evidence type="ECO:0000313" key="2">
    <source>
        <dbReference type="EMBL" id="QSQ10605.1"/>
    </source>
</evidence>
<proteinExistence type="predicted"/>
<keyword evidence="3" id="KW-1185">Reference proteome</keyword>
<evidence type="ECO:0000313" key="3">
    <source>
        <dbReference type="Proteomes" id="UP000662904"/>
    </source>
</evidence>
<dbReference type="KEGG" id="kme:H0A61_03015"/>
<keyword evidence="1" id="KW-0812">Transmembrane</keyword>
<sequence length="182" mass="20363">MSRWFTVPFRRSASAVSNSRGFGSILFALLFLIPFFTFSFFIVEHTQLRLMHGMADDAVVMSALAALKGTYSYGADFAYEDISIDPSDAYSTFREYLSKNMKLDGSLNPLPGSIAVSPVEILDFRVYNPGSYPAFCPGGVYINAPSIHVVISFQVDRPVLRGLFGERVTMKVHRDVDIFCRF</sequence>